<dbReference type="STRING" id="573321.SAMN04488505_101472"/>
<name>A0A1H7I5V4_9BACT</name>
<evidence type="ECO:0000256" key="7">
    <source>
        <dbReference type="PROSITE-ProRule" id="PRU01360"/>
    </source>
</evidence>
<sequence length="1044" mass="112543">MMRQLRLLIMALLLGSAAFAQTRQLTGSVKDATSGAALPAITVQVKGTNTATVTGGDGTFSLKVPQGAFTLQLSLVGYGTKAIEVTPEQTHLDLVMSETSTQLGELVVTALGISKDSKKVGYSVTKVDGSLMTQARETNVGLSLGGRVAGVNVHGSSGGPGSSARILLRGMPSMNSSTGGTGTGAGTGSPLFVINGVPIDNTQRGAAGEWGGSDNGDGLSNINPDDIETMTVLKGQSASALYGARAANGVIIITTKSGKKGAFTVEYNMNYSMDKAINFTDFQYDYGQGRQGSKPNNAADAQGTARLAWGAKMDGSQVIQYDGKQYAYSPFKDNIANFYRTGPSFTNTVAVSGGGEKGTFRLSMSNLDNKSIVRNSGLDRKTISLNMDQKVGDRLTVRVLANYIDEQQKNKPQISDGPSNPNNGIWLAGNINENILAPGLDANGKEIVFSDDNYVTNPWFVVSKYVNNIGRKRLISAITARYELTSWLYAQGRIGYDLENDQILKVTASGTNFSIQTETGYSGRLEEQSRTQTYQLNGDALLGLSKKITSDFSIDAAVGANLLKNGFDYQTLNGGPFIVDNLYTPLNVVNAGKDYKYWKREAHSGYYTADFNYKSYLTLSTTGRYDVFSTLAGPGIPKSQMRIFTPSVSGSFIFSELVKVPHMDYGKLRASFAKTSGEPFEAYKTAVYYAVEGSVNGIPTGRFSDGLPSGLLKPYTVTELEFGTELKFFDNRLGFDVSYFTRKTKNEIMQADLSRSTGYTKGYVPTGSTQNRGLEVLVTGTPVKSRNFSWNASVNFTSVSNKILETDANSNPIYLGTNRFNHGNANTVFIKGMSGPQIQVYDYKYDAKGNIVVDASGLPEVGNQVYRGSVLPTIYGGLNNEFNFKGVSLAFLIDYNYGNKVLSSTAAESVYRGLNKSTLAGRETGITVGVREDGTQNTVKASAQDYYQALAQRITAISVLDGDYIKLRQLTLGYSLPEKLLAGVPLIRTLQVSLVGRNLWTIMKHSDNIDPESGFATIVRYAGIEGTGLPSTRTYGVNVNIKFK</sequence>
<dbReference type="SUPFAM" id="SSF56935">
    <property type="entry name" value="Porins"/>
    <property type="match status" value="1"/>
</dbReference>
<dbReference type="Pfam" id="PF13715">
    <property type="entry name" value="CarbopepD_reg_2"/>
    <property type="match status" value="1"/>
</dbReference>
<evidence type="ECO:0000259" key="9">
    <source>
        <dbReference type="Pfam" id="PF07715"/>
    </source>
</evidence>
<feature type="signal peptide" evidence="8">
    <location>
        <begin position="1"/>
        <end position="20"/>
    </location>
</feature>
<feature type="domain" description="TonB-dependent receptor plug" evidence="9">
    <location>
        <begin position="118"/>
        <end position="250"/>
    </location>
</feature>
<dbReference type="InterPro" id="IPR023997">
    <property type="entry name" value="TonB-dep_OMP_SusC/RagA_CS"/>
</dbReference>
<evidence type="ECO:0000256" key="4">
    <source>
        <dbReference type="ARBA" id="ARBA00022692"/>
    </source>
</evidence>
<keyword evidence="11" id="KW-1185">Reference proteome</keyword>
<keyword evidence="5 7" id="KW-0472">Membrane</keyword>
<dbReference type="NCBIfam" id="TIGR04056">
    <property type="entry name" value="OMP_RagA_SusC"/>
    <property type="match status" value="1"/>
</dbReference>
<keyword evidence="3 7" id="KW-1134">Transmembrane beta strand</keyword>
<evidence type="ECO:0000313" key="10">
    <source>
        <dbReference type="EMBL" id="SEK57921.1"/>
    </source>
</evidence>
<dbReference type="PROSITE" id="PS52016">
    <property type="entry name" value="TONB_DEPENDENT_REC_3"/>
    <property type="match status" value="1"/>
</dbReference>
<dbReference type="GO" id="GO:0009279">
    <property type="term" value="C:cell outer membrane"/>
    <property type="evidence" value="ECO:0007669"/>
    <property type="project" value="UniProtKB-SubCell"/>
</dbReference>
<dbReference type="InterPro" id="IPR012910">
    <property type="entry name" value="Plug_dom"/>
</dbReference>
<dbReference type="InterPro" id="IPR036942">
    <property type="entry name" value="Beta-barrel_TonB_sf"/>
</dbReference>
<evidence type="ECO:0000256" key="8">
    <source>
        <dbReference type="SAM" id="SignalP"/>
    </source>
</evidence>
<dbReference type="InterPro" id="IPR037066">
    <property type="entry name" value="Plug_dom_sf"/>
</dbReference>
<keyword evidence="2 7" id="KW-0813">Transport</keyword>
<evidence type="ECO:0000256" key="3">
    <source>
        <dbReference type="ARBA" id="ARBA00022452"/>
    </source>
</evidence>
<evidence type="ECO:0000256" key="6">
    <source>
        <dbReference type="ARBA" id="ARBA00023237"/>
    </source>
</evidence>
<dbReference type="Gene3D" id="2.170.130.10">
    <property type="entry name" value="TonB-dependent receptor, plug domain"/>
    <property type="match status" value="1"/>
</dbReference>
<gene>
    <name evidence="10" type="ORF">SAMN04488505_101472</name>
</gene>
<evidence type="ECO:0000256" key="5">
    <source>
        <dbReference type="ARBA" id="ARBA00023136"/>
    </source>
</evidence>
<evidence type="ECO:0000256" key="1">
    <source>
        <dbReference type="ARBA" id="ARBA00004571"/>
    </source>
</evidence>
<dbReference type="InterPro" id="IPR008969">
    <property type="entry name" value="CarboxyPept-like_regulatory"/>
</dbReference>
<reference evidence="10 11" key="1">
    <citation type="submission" date="2016-10" db="EMBL/GenBank/DDBJ databases">
        <authorList>
            <person name="de Groot N.N."/>
        </authorList>
    </citation>
    <scope>NUCLEOTIDE SEQUENCE [LARGE SCALE GENOMIC DNA]</scope>
    <source>
        <strain evidence="10 11">DSM 21039</strain>
    </source>
</reference>
<dbReference type="Gene3D" id="2.40.170.20">
    <property type="entry name" value="TonB-dependent receptor, beta-barrel domain"/>
    <property type="match status" value="1"/>
</dbReference>
<feature type="chain" id="PRO_5011565075" evidence="8">
    <location>
        <begin position="21"/>
        <end position="1044"/>
    </location>
</feature>
<organism evidence="10 11">
    <name type="scientific">Chitinophaga rupis</name>
    <dbReference type="NCBI Taxonomy" id="573321"/>
    <lineage>
        <taxon>Bacteria</taxon>
        <taxon>Pseudomonadati</taxon>
        <taxon>Bacteroidota</taxon>
        <taxon>Chitinophagia</taxon>
        <taxon>Chitinophagales</taxon>
        <taxon>Chitinophagaceae</taxon>
        <taxon>Chitinophaga</taxon>
    </lineage>
</organism>
<dbReference type="Pfam" id="PF07715">
    <property type="entry name" value="Plug"/>
    <property type="match status" value="1"/>
</dbReference>
<comment type="subcellular location">
    <subcellularLocation>
        <location evidence="1 7">Cell outer membrane</location>
        <topology evidence="1 7">Multi-pass membrane protein</topology>
    </subcellularLocation>
</comment>
<evidence type="ECO:0000256" key="2">
    <source>
        <dbReference type="ARBA" id="ARBA00022448"/>
    </source>
</evidence>
<keyword evidence="6 7" id="KW-0998">Cell outer membrane</keyword>
<dbReference type="NCBIfam" id="TIGR04057">
    <property type="entry name" value="SusC_RagA_signa"/>
    <property type="match status" value="1"/>
</dbReference>
<comment type="similarity">
    <text evidence="7">Belongs to the TonB-dependent receptor family.</text>
</comment>
<dbReference type="Gene3D" id="2.60.40.1120">
    <property type="entry name" value="Carboxypeptidase-like, regulatory domain"/>
    <property type="match status" value="1"/>
</dbReference>
<dbReference type="RefSeq" id="WP_238386464.1">
    <property type="nucleotide sequence ID" value="NZ_FOBB01000001.1"/>
</dbReference>
<dbReference type="AlphaFoldDB" id="A0A1H7I5V4"/>
<keyword evidence="4 7" id="KW-0812">Transmembrane</keyword>
<dbReference type="Proteomes" id="UP000198984">
    <property type="component" value="Unassembled WGS sequence"/>
</dbReference>
<keyword evidence="8" id="KW-0732">Signal</keyword>
<dbReference type="InterPro" id="IPR023996">
    <property type="entry name" value="TonB-dep_OMP_SusC/RagA"/>
</dbReference>
<protein>
    <submittedName>
        <fullName evidence="10">TonB-linked outer membrane protein, SusC/RagA family</fullName>
    </submittedName>
</protein>
<dbReference type="SUPFAM" id="SSF49464">
    <property type="entry name" value="Carboxypeptidase regulatory domain-like"/>
    <property type="match status" value="1"/>
</dbReference>
<accession>A0A1H7I5V4</accession>
<proteinExistence type="inferred from homology"/>
<dbReference type="EMBL" id="FOBB01000001">
    <property type="protein sequence ID" value="SEK57921.1"/>
    <property type="molecule type" value="Genomic_DNA"/>
</dbReference>
<dbReference type="InterPro" id="IPR039426">
    <property type="entry name" value="TonB-dep_rcpt-like"/>
</dbReference>
<evidence type="ECO:0000313" key="11">
    <source>
        <dbReference type="Proteomes" id="UP000198984"/>
    </source>
</evidence>